<dbReference type="EMBL" id="JAUJEA010000023">
    <property type="protein sequence ID" value="MDN5205665.1"/>
    <property type="molecule type" value="Genomic_DNA"/>
</dbReference>
<proteinExistence type="predicted"/>
<name>A0ABT8L234_9BACT</name>
<evidence type="ECO:0000313" key="1">
    <source>
        <dbReference type="EMBL" id="MDN5205665.1"/>
    </source>
</evidence>
<organism evidence="1 2">
    <name type="scientific">Splendidivirga corallicola</name>
    <dbReference type="NCBI Taxonomy" id="3051826"/>
    <lineage>
        <taxon>Bacteria</taxon>
        <taxon>Pseudomonadati</taxon>
        <taxon>Bacteroidota</taxon>
        <taxon>Cytophagia</taxon>
        <taxon>Cytophagales</taxon>
        <taxon>Splendidivirgaceae</taxon>
        <taxon>Splendidivirga</taxon>
    </lineage>
</organism>
<accession>A0ABT8L234</accession>
<evidence type="ECO:0008006" key="3">
    <source>
        <dbReference type="Google" id="ProtNLM"/>
    </source>
</evidence>
<dbReference type="PANTHER" id="PTHR12526:SF637">
    <property type="entry name" value="GLYCOSYLTRANSFERASE EPSF-RELATED"/>
    <property type="match status" value="1"/>
</dbReference>
<reference evidence="1" key="1">
    <citation type="submission" date="2023-06" db="EMBL/GenBank/DDBJ databases">
        <title>Genomic of Parafulvivirga corallium.</title>
        <authorList>
            <person name="Wang G."/>
        </authorList>
    </citation>
    <scope>NUCLEOTIDE SEQUENCE</scope>
    <source>
        <strain evidence="1">BMA10</strain>
    </source>
</reference>
<dbReference type="SUPFAM" id="SSF53756">
    <property type="entry name" value="UDP-Glycosyltransferase/glycogen phosphorylase"/>
    <property type="match status" value="1"/>
</dbReference>
<keyword evidence="2" id="KW-1185">Reference proteome</keyword>
<evidence type="ECO:0000313" key="2">
    <source>
        <dbReference type="Proteomes" id="UP001172082"/>
    </source>
</evidence>
<dbReference type="PANTHER" id="PTHR12526">
    <property type="entry name" value="GLYCOSYLTRANSFERASE"/>
    <property type="match status" value="1"/>
</dbReference>
<dbReference type="Gene3D" id="3.40.50.2000">
    <property type="entry name" value="Glycogen Phosphorylase B"/>
    <property type="match status" value="2"/>
</dbReference>
<sequence>MKKKRIFIFAYYSYFDPVFQSAVLPYFENLSERSDNSFVLLTFEQEKYRTNKKHRAEIKDYLKKHGIIWYNTNWHSGRFKALKKIFDFLWGMLLAVYITLRYRVKGIYSEGFPGAIFGHYLCMLFQIPHMIHTFEPHTEYMVEGGVWNDNSWEAKFLRYHETKMAQRASYIFTATNKMVDRLKEEFQSPAQIHRVPSCVDLDVFKFNETTRDSLRNKLQIKKEEIVIIYLGKFGGMYMDEEIFDFFKICHDHFPNTFRFILLTPDDYEFVYDQLKRTSLPNDIFHINTVGREEVPKYLSAADFGFVPVRQYPSKRYCSPIKDGEYWACGLPILIPVGVSDDYKFAADEDIGLLLKNTSNEAYLEVANGVVAWMENRVVNETRKRCRSFVERDRSVENYKKLYLDIFSKLP</sequence>
<comment type="caution">
    <text evidence="1">The sequence shown here is derived from an EMBL/GenBank/DDBJ whole genome shotgun (WGS) entry which is preliminary data.</text>
</comment>
<protein>
    <recommendedName>
        <fullName evidence="3">Glycosyltransferase</fullName>
    </recommendedName>
</protein>
<gene>
    <name evidence="1" type="ORF">QQ008_30050</name>
</gene>
<dbReference type="RefSeq" id="WP_346755685.1">
    <property type="nucleotide sequence ID" value="NZ_JAUJEA010000023.1"/>
</dbReference>
<dbReference type="Proteomes" id="UP001172082">
    <property type="component" value="Unassembled WGS sequence"/>
</dbReference>